<keyword evidence="1 3" id="KW-0853">WD repeat</keyword>
<reference evidence="4 5" key="1">
    <citation type="journal article" date="2012" name="Science">
        <title>The Paleozoic origin of enzymatic lignin decomposition reconstructed from 31 fungal genomes.</title>
        <authorList>
            <person name="Floudas D."/>
            <person name="Binder M."/>
            <person name="Riley R."/>
            <person name="Barry K."/>
            <person name="Blanchette R.A."/>
            <person name="Henrissat B."/>
            <person name="Martinez A.T."/>
            <person name="Otillar R."/>
            <person name="Spatafora J.W."/>
            <person name="Yadav J.S."/>
            <person name="Aerts A."/>
            <person name="Benoit I."/>
            <person name="Boyd A."/>
            <person name="Carlson A."/>
            <person name="Copeland A."/>
            <person name="Coutinho P.M."/>
            <person name="de Vries R.P."/>
            <person name="Ferreira P."/>
            <person name="Findley K."/>
            <person name="Foster B."/>
            <person name="Gaskell J."/>
            <person name="Glotzer D."/>
            <person name="Gorecki P."/>
            <person name="Heitman J."/>
            <person name="Hesse C."/>
            <person name="Hori C."/>
            <person name="Igarashi K."/>
            <person name="Jurgens J.A."/>
            <person name="Kallen N."/>
            <person name="Kersten P."/>
            <person name="Kohler A."/>
            <person name="Kuees U."/>
            <person name="Kumar T.K.A."/>
            <person name="Kuo A."/>
            <person name="LaButti K."/>
            <person name="Larrondo L.F."/>
            <person name="Lindquist E."/>
            <person name="Ling A."/>
            <person name="Lombard V."/>
            <person name="Lucas S."/>
            <person name="Lundell T."/>
            <person name="Martin R."/>
            <person name="McLaughlin D.J."/>
            <person name="Morgenstern I."/>
            <person name="Morin E."/>
            <person name="Murat C."/>
            <person name="Nagy L.G."/>
            <person name="Nolan M."/>
            <person name="Ohm R.A."/>
            <person name="Patyshakuliyeva A."/>
            <person name="Rokas A."/>
            <person name="Ruiz-Duenas F.J."/>
            <person name="Sabat G."/>
            <person name="Salamov A."/>
            <person name="Samejima M."/>
            <person name="Schmutz J."/>
            <person name="Slot J.C."/>
            <person name="St John F."/>
            <person name="Stenlid J."/>
            <person name="Sun H."/>
            <person name="Sun S."/>
            <person name="Syed K."/>
            <person name="Tsang A."/>
            <person name="Wiebenga A."/>
            <person name="Young D."/>
            <person name="Pisabarro A."/>
            <person name="Eastwood D.C."/>
            <person name="Martin F."/>
            <person name="Cullen D."/>
            <person name="Grigoriev I.V."/>
            <person name="Hibbett D.S."/>
        </authorList>
    </citation>
    <scope>NUCLEOTIDE SEQUENCE [LARGE SCALE GENOMIC DNA]</scope>
    <source>
        <strain evidence="4 5">DJM-731 SS1</strain>
    </source>
</reference>
<dbReference type="PROSITE" id="PS50082">
    <property type="entry name" value="WD_REPEATS_2"/>
    <property type="match status" value="2"/>
</dbReference>
<dbReference type="Proteomes" id="UP000030653">
    <property type="component" value="Unassembled WGS sequence"/>
</dbReference>
<accession>M5FRI5</accession>
<dbReference type="RefSeq" id="XP_040626653.1">
    <property type="nucleotide sequence ID" value="XM_040774466.1"/>
</dbReference>
<protein>
    <submittedName>
        <fullName evidence="4">WD40 repeat-like protein</fullName>
    </submittedName>
</protein>
<dbReference type="GeneID" id="63689528"/>
<evidence type="ECO:0000256" key="1">
    <source>
        <dbReference type="ARBA" id="ARBA00022574"/>
    </source>
</evidence>
<dbReference type="PANTHER" id="PTHR22847:SF637">
    <property type="entry name" value="WD REPEAT DOMAIN 5B"/>
    <property type="match status" value="1"/>
</dbReference>
<proteinExistence type="predicted"/>
<dbReference type="AlphaFoldDB" id="M5FRI5"/>
<dbReference type="OrthoDB" id="6262491at2759"/>
<gene>
    <name evidence="4" type="ORF">DACRYDRAFT_39706</name>
</gene>
<evidence type="ECO:0000313" key="5">
    <source>
        <dbReference type="Proteomes" id="UP000030653"/>
    </source>
</evidence>
<dbReference type="HOGENOM" id="CLU_000288_57_30_1"/>
<dbReference type="GO" id="GO:1990234">
    <property type="term" value="C:transferase complex"/>
    <property type="evidence" value="ECO:0007669"/>
    <property type="project" value="UniProtKB-ARBA"/>
</dbReference>
<organism evidence="4 5">
    <name type="scientific">Dacryopinax primogenitus (strain DJM 731)</name>
    <name type="common">Brown rot fungus</name>
    <dbReference type="NCBI Taxonomy" id="1858805"/>
    <lineage>
        <taxon>Eukaryota</taxon>
        <taxon>Fungi</taxon>
        <taxon>Dikarya</taxon>
        <taxon>Basidiomycota</taxon>
        <taxon>Agaricomycotina</taxon>
        <taxon>Dacrymycetes</taxon>
        <taxon>Dacrymycetales</taxon>
        <taxon>Dacrymycetaceae</taxon>
        <taxon>Dacryopinax</taxon>
    </lineage>
</organism>
<sequence length="85" mass="9378">ESTGWVCFVIEGHNFWVNSVMFSPHGSQIVSGSHNNTNKVWNMQMGAAISLPMEGHTSIVYSVMFLPNSSQIVSGAGNKTIRLWH</sequence>
<dbReference type="OMA" id="YANCAEF"/>
<dbReference type="PANTHER" id="PTHR22847">
    <property type="entry name" value="WD40 REPEAT PROTEIN"/>
    <property type="match status" value="1"/>
</dbReference>
<dbReference type="InterPro" id="IPR015943">
    <property type="entry name" value="WD40/YVTN_repeat-like_dom_sf"/>
</dbReference>
<name>M5FRI5_DACPD</name>
<keyword evidence="5" id="KW-1185">Reference proteome</keyword>
<dbReference type="EMBL" id="JH795869">
    <property type="protein sequence ID" value="EJT99755.1"/>
    <property type="molecule type" value="Genomic_DNA"/>
</dbReference>
<dbReference type="InterPro" id="IPR001680">
    <property type="entry name" value="WD40_rpt"/>
</dbReference>
<dbReference type="InterPro" id="IPR036322">
    <property type="entry name" value="WD40_repeat_dom_sf"/>
</dbReference>
<keyword evidence="2" id="KW-0677">Repeat</keyword>
<evidence type="ECO:0000256" key="3">
    <source>
        <dbReference type="PROSITE-ProRule" id="PRU00221"/>
    </source>
</evidence>
<feature type="non-terminal residue" evidence="4">
    <location>
        <position position="1"/>
    </location>
</feature>
<evidence type="ECO:0000313" key="4">
    <source>
        <dbReference type="EMBL" id="EJT99755.1"/>
    </source>
</evidence>
<dbReference type="SUPFAM" id="SSF50978">
    <property type="entry name" value="WD40 repeat-like"/>
    <property type="match status" value="1"/>
</dbReference>
<dbReference type="PROSITE" id="PS50294">
    <property type="entry name" value="WD_REPEATS_REGION"/>
    <property type="match status" value="2"/>
</dbReference>
<feature type="non-terminal residue" evidence="4">
    <location>
        <position position="85"/>
    </location>
</feature>
<dbReference type="Gene3D" id="2.130.10.10">
    <property type="entry name" value="YVTN repeat-like/Quinoprotein amine dehydrogenase"/>
    <property type="match status" value="1"/>
</dbReference>
<dbReference type="STRING" id="1858805.M5FRI5"/>
<dbReference type="Pfam" id="PF00400">
    <property type="entry name" value="WD40"/>
    <property type="match status" value="2"/>
</dbReference>
<feature type="repeat" description="WD" evidence="3">
    <location>
        <begin position="53"/>
        <end position="85"/>
    </location>
</feature>
<feature type="repeat" description="WD" evidence="3">
    <location>
        <begin position="10"/>
        <end position="51"/>
    </location>
</feature>
<dbReference type="SMART" id="SM00320">
    <property type="entry name" value="WD40"/>
    <property type="match status" value="2"/>
</dbReference>
<evidence type="ECO:0000256" key="2">
    <source>
        <dbReference type="ARBA" id="ARBA00022737"/>
    </source>
</evidence>